<dbReference type="Proteomes" id="UP000292282">
    <property type="component" value="Unassembled WGS sequence"/>
</dbReference>
<dbReference type="PANTHER" id="PTHR11880">
    <property type="entry name" value="RIBOSOMAL PROTEIN S19P FAMILY MEMBER"/>
    <property type="match status" value="1"/>
</dbReference>
<organism evidence="6 7">
    <name type="scientific">Hamiltosporidium tvaerminnensis</name>
    <dbReference type="NCBI Taxonomy" id="1176355"/>
    <lineage>
        <taxon>Eukaryota</taxon>
        <taxon>Fungi</taxon>
        <taxon>Fungi incertae sedis</taxon>
        <taxon>Microsporidia</taxon>
        <taxon>Dubosqiidae</taxon>
        <taxon>Hamiltosporidium</taxon>
    </lineage>
</organism>
<dbReference type="GO" id="GO:0006412">
    <property type="term" value="P:translation"/>
    <property type="evidence" value="ECO:0007669"/>
    <property type="project" value="InterPro"/>
</dbReference>
<evidence type="ECO:0000256" key="3">
    <source>
        <dbReference type="ARBA" id="ARBA00023274"/>
    </source>
</evidence>
<reference evidence="6 7" key="1">
    <citation type="submission" date="2017-12" db="EMBL/GenBank/DDBJ databases">
        <authorList>
            <person name="Pombert J.-F."/>
            <person name="Haag K.L."/>
            <person name="Ebert D."/>
        </authorList>
    </citation>
    <scope>NUCLEOTIDE SEQUENCE [LARGE SCALE GENOMIC DNA]</scope>
    <source>
        <strain evidence="6">IL-G-3</strain>
    </source>
</reference>
<protein>
    <submittedName>
        <fullName evidence="6">Ribosomal protein S15</fullName>
    </submittedName>
</protein>
<dbReference type="PIRSF" id="PIRSF002144">
    <property type="entry name" value="Ribosomal_S19"/>
    <property type="match status" value="1"/>
</dbReference>
<dbReference type="OrthoDB" id="10258210at2759"/>
<dbReference type="STRING" id="1176355.A0A4V2JY36"/>
<dbReference type="VEuPathDB" id="MicrosporidiaDB:CWI38_0330p0040"/>
<dbReference type="GO" id="GO:0000028">
    <property type="term" value="P:ribosomal small subunit assembly"/>
    <property type="evidence" value="ECO:0007669"/>
    <property type="project" value="TreeGrafter"/>
</dbReference>
<dbReference type="InterPro" id="IPR005713">
    <property type="entry name" value="Ribosomal_uS19_euk/arc"/>
</dbReference>
<dbReference type="PANTHER" id="PTHR11880:SF2">
    <property type="entry name" value="SMALL RIBOSOMAL SUBUNIT PROTEIN US19"/>
    <property type="match status" value="1"/>
</dbReference>
<comment type="caution">
    <text evidence="6">The sequence shown here is derived from an EMBL/GenBank/DDBJ whole genome shotgun (WGS) entry which is preliminary data.</text>
</comment>
<gene>
    <name evidence="6" type="ORF">CWI38_0247p0050</name>
    <name evidence="5" type="ORF">CWI38_0330p0040</name>
</gene>
<keyword evidence="3 4" id="KW-0687">Ribonucleoprotein</keyword>
<dbReference type="InterPro" id="IPR023575">
    <property type="entry name" value="Ribosomal_uS19_SF"/>
</dbReference>
<dbReference type="HAMAP" id="MF_00531">
    <property type="entry name" value="Ribosomal_uS19"/>
    <property type="match status" value="1"/>
</dbReference>
<dbReference type="SUPFAM" id="SSF54570">
    <property type="entry name" value="Ribosomal protein S19"/>
    <property type="match status" value="1"/>
</dbReference>
<dbReference type="PRINTS" id="PR00975">
    <property type="entry name" value="RIBOSOMALS19"/>
</dbReference>
<dbReference type="Pfam" id="PF00203">
    <property type="entry name" value="Ribosomal_S19"/>
    <property type="match status" value="1"/>
</dbReference>
<dbReference type="NCBIfam" id="TIGR01025">
    <property type="entry name" value="uS19_arch"/>
    <property type="match status" value="1"/>
</dbReference>
<dbReference type="VEuPathDB" id="MicrosporidiaDB:CWI38_0247p0050"/>
<dbReference type="InterPro" id="IPR002222">
    <property type="entry name" value="Ribosomal_uS19"/>
</dbReference>
<evidence type="ECO:0000256" key="2">
    <source>
        <dbReference type="ARBA" id="ARBA00022980"/>
    </source>
</evidence>
<dbReference type="EMBL" id="PITK01000330">
    <property type="protein sequence ID" value="TBU14199.1"/>
    <property type="molecule type" value="Genomic_DNA"/>
</dbReference>
<dbReference type="AlphaFoldDB" id="A0A4V2JY36"/>
<dbReference type="NCBIfam" id="NF003121">
    <property type="entry name" value="PRK04038.1"/>
    <property type="match status" value="1"/>
</dbReference>
<dbReference type="GO" id="GO:0022627">
    <property type="term" value="C:cytosolic small ribosomal subunit"/>
    <property type="evidence" value="ECO:0007669"/>
    <property type="project" value="TreeGrafter"/>
</dbReference>
<accession>A0A4V2JY36</accession>
<dbReference type="FunFam" id="3.30.860.10:FF:000002">
    <property type="entry name" value="40S ribosomal protein S15"/>
    <property type="match status" value="1"/>
</dbReference>
<evidence type="ECO:0000313" key="7">
    <source>
        <dbReference type="Proteomes" id="UP000292282"/>
    </source>
</evidence>
<dbReference type="GO" id="GO:0003735">
    <property type="term" value="F:structural constituent of ribosome"/>
    <property type="evidence" value="ECO:0007669"/>
    <property type="project" value="InterPro"/>
</dbReference>
<name>A0A4V2JY36_9MICR</name>
<comment type="similarity">
    <text evidence="1 4">Belongs to the universal ribosomal protein uS19 family.</text>
</comment>
<keyword evidence="7" id="KW-1185">Reference proteome</keyword>
<proteinExistence type="inferred from homology"/>
<sequence>MTQRDDLKKKRTFKKYAYKGIDIEDLMEMPLSKFATLLPSHLRRRIRRGISQREVDVLTECQTAKENCVTAEDKPAMVKTQARTMIIFPQMIGNLIGVHNGFNYVPVDIKPEMIGYVLGDFAPTRLSCSHGKPGVGATSSSKFVPLK</sequence>
<dbReference type="EMBL" id="PITK01000247">
    <property type="protein sequence ID" value="TBU18239.1"/>
    <property type="molecule type" value="Genomic_DNA"/>
</dbReference>
<keyword evidence="2 4" id="KW-0689">Ribosomal protein</keyword>
<evidence type="ECO:0000313" key="6">
    <source>
        <dbReference type="EMBL" id="TBU18239.1"/>
    </source>
</evidence>
<evidence type="ECO:0000313" key="5">
    <source>
        <dbReference type="EMBL" id="TBU14199.1"/>
    </source>
</evidence>
<evidence type="ECO:0000256" key="1">
    <source>
        <dbReference type="ARBA" id="ARBA00007345"/>
    </source>
</evidence>
<dbReference type="Gene3D" id="3.30.860.10">
    <property type="entry name" value="30s Ribosomal Protein S19, Chain A"/>
    <property type="match status" value="1"/>
</dbReference>
<evidence type="ECO:0000256" key="4">
    <source>
        <dbReference type="RuleBase" id="RU003485"/>
    </source>
</evidence>